<comment type="caution">
    <text evidence="2">The sequence shown here is derived from an EMBL/GenBank/DDBJ whole genome shotgun (WGS) entry which is preliminary data.</text>
</comment>
<organism evidence="2 3">
    <name type="scientific">Hermanssonia centrifuga</name>
    <dbReference type="NCBI Taxonomy" id="98765"/>
    <lineage>
        <taxon>Eukaryota</taxon>
        <taxon>Fungi</taxon>
        <taxon>Dikarya</taxon>
        <taxon>Basidiomycota</taxon>
        <taxon>Agaricomycotina</taxon>
        <taxon>Agaricomycetes</taxon>
        <taxon>Polyporales</taxon>
        <taxon>Meruliaceae</taxon>
        <taxon>Hermanssonia</taxon>
    </lineage>
</organism>
<protein>
    <submittedName>
        <fullName evidence="2">Uncharacterized protein</fullName>
    </submittedName>
</protein>
<reference evidence="2 3" key="1">
    <citation type="submission" date="2018-02" db="EMBL/GenBank/DDBJ databases">
        <title>Genome sequence of the basidiomycete white-rot fungus Phlebia centrifuga.</title>
        <authorList>
            <person name="Granchi Z."/>
            <person name="Peng M."/>
            <person name="de Vries R.P."/>
            <person name="Hilden K."/>
            <person name="Makela M.R."/>
            <person name="Grigoriev I."/>
            <person name="Riley R."/>
        </authorList>
    </citation>
    <scope>NUCLEOTIDE SEQUENCE [LARGE SCALE GENOMIC DNA]</scope>
    <source>
        <strain evidence="2 3">FBCC195</strain>
    </source>
</reference>
<dbReference type="OrthoDB" id="2747613at2759"/>
<feature type="compositionally biased region" description="Pro residues" evidence="1">
    <location>
        <begin position="151"/>
        <end position="161"/>
    </location>
</feature>
<keyword evidence="3" id="KW-1185">Reference proteome</keyword>
<dbReference type="EMBL" id="MLYV02001134">
    <property type="protein sequence ID" value="PSR72839.1"/>
    <property type="molecule type" value="Genomic_DNA"/>
</dbReference>
<evidence type="ECO:0000313" key="2">
    <source>
        <dbReference type="EMBL" id="PSR72839.1"/>
    </source>
</evidence>
<dbReference type="AlphaFoldDB" id="A0A2R6NKD6"/>
<name>A0A2R6NKD6_9APHY</name>
<gene>
    <name evidence="2" type="ORF">PHLCEN_2v11336</name>
</gene>
<feature type="region of interest" description="Disordered" evidence="1">
    <location>
        <begin position="151"/>
        <end position="178"/>
    </location>
</feature>
<evidence type="ECO:0000313" key="3">
    <source>
        <dbReference type="Proteomes" id="UP000186601"/>
    </source>
</evidence>
<evidence type="ECO:0000256" key="1">
    <source>
        <dbReference type="SAM" id="MobiDB-lite"/>
    </source>
</evidence>
<dbReference type="Proteomes" id="UP000186601">
    <property type="component" value="Unassembled WGS sequence"/>
</dbReference>
<proteinExistence type="predicted"/>
<accession>A0A2R6NKD6</accession>
<dbReference type="Gene3D" id="3.30.70.240">
    <property type="match status" value="1"/>
</dbReference>
<sequence length="178" mass="19785">MAAPLMPGAGQGLPILLLYLPRGCYGISYDIDTNKTEHDLPDGWNANRGNTYRQLTMRLKAAGFQRHQYSDYRNLNVAAIWTFWIMLSLRHIKPPGKLPTTVSGLKMHYIPDLALMDVTAGVQLGGQYSPAMIGPVPRRLVPGAMIAAAQPPPPHLHPFPPRHTKDSPAAQELENWRM</sequence>